<evidence type="ECO:0000313" key="2">
    <source>
        <dbReference type="Proteomes" id="UP000887565"/>
    </source>
</evidence>
<feature type="domain" description="BTB" evidence="1">
    <location>
        <begin position="104"/>
        <end position="169"/>
    </location>
</feature>
<dbReference type="WBParaSite" id="nRc.2.0.1.t40233-RA">
    <property type="protein sequence ID" value="nRc.2.0.1.t40233-RA"/>
    <property type="gene ID" value="nRc.2.0.1.g40233"/>
</dbReference>
<accession>A0A915KRC3</accession>
<protein>
    <submittedName>
        <fullName evidence="3">BTB domain-containing protein</fullName>
    </submittedName>
</protein>
<evidence type="ECO:0000313" key="3">
    <source>
        <dbReference type="WBParaSite" id="nRc.2.0.1.t40233-RA"/>
    </source>
</evidence>
<dbReference type="SUPFAM" id="SSF54695">
    <property type="entry name" value="POZ domain"/>
    <property type="match status" value="1"/>
</dbReference>
<dbReference type="AlphaFoldDB" id="A0A915KRC3"/>
<name>A0A915KRC3_ROMCU</name>
<evidence type="ECO:0000259" key="1">
    <source>
        <dbReference type="PROSITE" id="PS50097"/>
    </source>
</evidence>
<organism evidence="2 3">
    <name type="scientific">Romanomermis culicivorax</name>
    <name type="common">Nematode worm</name>
    <dbReference type="NCBI Taxonomy" id="13658"/>
    <lineage>
        <taxon>Eukaryota</taxon>
        <taxon>Metazoa</taxon>
        <taxon>Ecdysozoa</taxon>
        <taxon>Nematoda</taxon>
        <taxon>Enoplea</taxon>
        <taxon>Dorylaimia</taxon>
        <taxon>Mermithida</taxon>
        <taxon>Mermithoidea</taxon>
        <taxon>Mermithidae</taxon>
        <taxon>Romanomermis</taxon>
    </lineage>
</organism>
<dbReference type="InterPro" id="IPR000210">
    <property type="entry name" value="BTB/POZ_dom"/>
</dbReference>
<sequence length="207" mass="23058">MTMATTKLLILTTSGKLYFWQTGDPVLTRVVFLGVPRVIYPVHFACSSDFVYLTAPNGDFFFGDWLKIPSVPIAQMSEISSDRHSRSLLNDFSRFYEELDEESADLIIECGNVKFPAHKFILASRSKYFAEKLKCDSKVNFIKAPEGLSANVFGQALRSIYFTELQNQVLQQTKSTNSKAVNKLNAGATSAVNSALKTLQVDSFDDG</sequence>
<dbReference type="Proteomes" id="UP000887565">
    <property type="component" value="Unplaced"/>
</dbReference>
<dbReference type="InterPro" id="IPR011333">
    <property type="entry name" value="SKP1/BTB/POZ_sf"/>
</dbReference>
<dbReference type="CDD" id="cd18186">
    <property type="entry name" value="BTB_POZ_ZBTB_KLHL-like"/>
    <property type="match status" value="1"/>
</dbReference>
<keyword evidence="2" id="KW-1185">Reference proteome</keyword>
<dbReference type="PROSITE" id="PS50097">
    <property type="entry name" value="BTB"/>
    <property type="match status" value="1"/>
</dbReference>
<dbReference type="Pfam" id="PF00651">
    <property type="entry name" value="BTB"/>
    <property type="match status" value="1"/>
</dbReference>
<dbReference type="Gene3D" id="3.30.710.10">
    <property type="entry name" value="Potassium Channel Kv1.1, Chain A"/>
    <property type="match status" value="1"/>
</dbReference>
<reference evidence="3" key="1">
    <citation type="submission" date="2022-11" db="UniProtKB">
        <authorList>
            <consortium name="WormBaseParasite"/>
        </authorList>
    </citation>
    <scope>IDENTIFICATION</scope>
</reference>
<proteinExistence type="predicted"/>